<proteinExistence type="predicted"/>
<sequence length="132" mass="13909">MWKSLPAGMAMLCCMTTSLMAETAPTTLELNAVSQAGSACRMVFTGHATASIDQLVVETVLFDTTGAVQLLTLFDFRDLPAGKLRVRQFDIPETNCSSIGRVLFNGVDSCAGAGCDSGLTGLSRVNEIEVLG</sequence>
<dbReference type="EMBL" id="WIXK01000012">
    <property type="protein sequence ID" value="MQY44209.1"/>
    <property type="molecule type" value="Genomic_DNA"/>
</dbReference>
<feature type="signal peptide" evidence="1">
    <location>
        <begin position="1"/>
        <end position="21"/>
    </location>
</feature>
<gene>
    <name evidence="2" type="ORF">GG681_16300</name>
</gene>
<keyword evidence="3" id="KW-1185">Reference proteome</keyword>
<dbReference type="Proteomes" id="UP000436694">
    <property type="component" value="Unassembled WGS sequence"/>
</dbReference>
<dbReference type="AlphaFoldDB" id="A0A844ANT7"/>
<evidence type="ECO:0000313" key="2">
    <source>
        <dbReference type="EMBL" id="MQY44209.1"/>
    </source>
</evidence>
<comment type="caution">
    <text evidence="2">The sequence shown here is derived from an EMBL/GenBank/DDBJ whole genome shotgun (WGS) entry which is preliminary data.</text>
</comment>
<protein>
    <submittedName>
        <fullName evidence="2">Uncharacterized protein</fullName>
    </submittedName>
</protein>
<accession>A0A844ANT7</accession>
<organism evidence="2 3">
    <name type="scientific">Tritonibacter aquimaris</name>
    <dbReference type="NCBI Taxonomy" id="2663379"/>
    <lineage>
        <taxon>Bacteria</taxon>
        <taxon>Pseudomonadati</taxon>
        <taxon>Pseudomonadota</taxon>
        <taxon>Alphaproteobacteria</taxon>
        <taxon>Rhodobacterales</taxon>
        <taxon>Paracoccaceae</taxon>
        <taxon>Tritonibacter</taxon>
    </lineage>
</organism>
<keyword evidence="1" id="KW-0732">Signal</keyword>
<reference evidence="2 3" key="1">
    <citation type="submission" date="2019-10" db="EMBL/GenBank/DDBJ databases">
        <title>Epibacterium sp. nov., isolated from seawater.</title>
        <authorList>
            <person name="Zhang X."/>
            <person name="Li N."/>
        </authorList>
    </citation>
    <scope>NUCLEOTIDE SEQUENCE [LARGE SCALE GENOMIC DNA]</scope>
    <source>
        <strain evidence="2 3">SM1969</strain>
    </source>
</reference>
<dbReference type="RefSeq" id="WP_153549105.1">
    <property type="nucleotide sequence ID" value="NZ_WIXK01000012.1"/>
</dbReference>
<name>A0A844ANT7_9RHOB</name>
<evidence type="ECO:0000256" key="1">
    <source>
        <dbReference type="SAM" id="SignalP"/>
    </source>
</evidence>
<feature type="chain" id="PRO_5032603184" evidence="1">
    <location>
        <begin position="22"/>
        <end position="132"/>
    </location>
</feature>
<evidence type="ECO:0000313" key="3">
    <source>
        <dbReference type="Proteomes" id="UP000436694"/>
    </source>
</evidence>